<evidence type="ECO:0000256" key="1">
    <source>
        <dbReference type="SAM" id="MobiDB-lite"/>
    </source>
</evidence>
<dbReference type="EMBL" id="SEKV01000189">
    <property type="protein sequence ID" value="TFY61885.1"/>
    <property type="molecule type" value="Genomic_DNA"/>
</dbReference>
<proteinExistence type="predicted"/>
<sequence>MHFCPRITCRRWYHQICLLHWNKIDSSAVTHLADRGVRLLAVDPDDGQSCPLLAYYTDGSESNMMQVDDDEHPDVCSESDHQSNSGPGIPISAPEPSTPYPLDFVLAEMSRSDVIADLPPALICISQCPIVRRPGPAQDGWTPAGNVKEVVLARRLVYAAFEPDESINDNWSALDPQECCDRIGVSFRYATPYPPYWQRREKELETETWMYQPPVICPNCNAAI</sequence>
<organism evidence="2 3">
    <name type="scientific">Rhodofomes roseus</name>
    <dbReference type="NCBI Taxonomy" id="34475"/>
    <lineage>
        <taxon>Eukaryota</taxon>
        <taxon>Fungi</taxon>
        <taxon>Dikarya</taxon>
        <taxon>Basidiomycota</taxon>
        <taxon>Agaricomycotina</taxon>
        <taxon>Agaricomycetes</taxon>
        <taxon>Polyporales</taxon>
        <taxon>Rhodofomes</taxon>
    </lineage>
</organism>
<protein>
    <submittedName>
        <fullName evidence="2">Uncharacterized protein</fullName>
    </submittedName>
</protein>
<evidence type="ECO:0000313" key="3">
    <source>
        <dbReference type="Proteomes" id="UP000298390"/>
    </source>
</evidence>
<gene>
    <name evidence="2" type="ORF">EVJ58_g4230</name>
</gene>
<name>A0A4Y9YHQ1_9APHY</name>
<reference evidence="2 3" key="1">
    <citation type="submission" date="2019-01" db="EMBL/GenBank/DDBJ databases">
        <title>Genome sequencing of the rare red list fungi Fomitopsis rosea.</title>
        <authorList>
            <person name="Buettner E."/>
            <person name="Kellner H."/>
        </authorList>
    </citation>
    <scope>NUCLEOTIDE SEQUENCE [LARGE SCALE GENOMIC DNA]</scope>
    <source>
        <strain evidence="2 3">DSM 105464</strain>
    </source>
</reference>
<feature type="region of interest" description="Disordered" evidence="1">
    <location>
        <begin position="63"/>
        <end position="94"/>
    </location>
</feature>
<dbReference type="AlphaFoldDB" id="A0A4Y9YHQ1"/>
<evidence type="ECO:0000313" key="2">
    <source>
        <dbReference type="EMBL" id="TFY61885.1"/>
    </source>
</evidence>
<dbReference type="Proteomes" id="UP000298390">
    <property type="component" value="Unassembled WGS sequence"/>
</dbReference>
<comment type="caution">
    <text evidence="2">The sequence shown here is derived from an EMBL/GenBank/DDBJ whole genome shotgun (WGS) entry which is preliminary data.</text>
</comment>
<accession>A0A4Y9YHQ1</accession>